<sequence length="161" mass="18649">MIIVKNTKCQSCHQTFELSNKQINLVTDLLNRGQKFIMIECSLCGLATNYQQENDDIQNSAIEVDSYTYRCPVSHCTGWVELIEDSTSSFFGCGECGSVWYEEQNFQKEITQIVSLCNYRAKCYEMAENKWIPASLENEDKNYKTLVESEPFDKKKSFIRD</sequence>
<dbReference type="EMBL" id="CP000685">
    <property type="protein sequence ID" value="ABQ04783.1"/>
    <property type="molecule type" value="Genomic_DNA"/>
</dbReference>
<evidence type="ECO:0000313" key="1">
    <source>
        <dbReference type="EMBL" id="ABQ04783.1"/>
    </source>
</evidence>
<accession>A5FJ28</accession>
<dbReference type="RefSeq" id="WP_012023827.1">
    <property type="nucleotide sequence ID" value="NC_009441.1"/>
</dbReference>
<dbReference type="KEGG" id="fjo:Fjoh_1751"/>
<organism evidence="1 2">
    <name type="scientific">Flavobacterium johnsoniae (strain ATCC 17061 / DSM 2064 / JCM 8514 / BCRC 14874 / CCUG 350202 / NBRC 14942 / NCIMB 11054 / UW101)</name>
    <name type="common">Cytophaga johnsonae</name>
    <dbReference type="NCBI Taxonomy" id="376686"/>
    <lineage>
        <taxon>Bacteria</taxon>
        <taxon>Pseudomonadati</taxon>
        <taxon>Bacteroidota</taxon>
        <taxon>Flavobacteriia</taxon>
        <taxon>Flavobacteriales</taxon>
        <taxon>Flavobacteriaceae</taxon>
        <taxon>Flavobacterium</taxon>
    </lineage>
</organism>
<dbReference type="GeneID" id="31764635"/>
<protein>
    <submittedName>
        <fullName evidence="1">Uncharacterized protein</fullName>
    </submittedName>
</protein>
<gene>
    <name evidence="1" type="ordered locus">Fjoh_1751</name>
</gene>
<proteinExistence type="predicted"/>
<dbReference type="OrthoDB" id="6928021at2"/>
<dbReference type="STRING" id="376686.Fjoh_1751"/>
<dbReference type="AlphaFoldDB" id="A5FJ28"/>
<dbReference type="Proteomes" id="UP000006694">
    <property type="component" value="Chromosome"/>
</dbReference>
<evidence type="ECO:0000313" key="2">
    <source>
        <dbReference type="Proteomes" id="UP000006694"/>
    </source>
</evidence>
<dbReference type="HOGENOM" id="CLU_1746931_0_0_10"/>
<dbReference type="eggNOG" id="ENOG5030ZE6">
    <property type="taxonomic scope" value="Bacteria"/>
</dbReference>
<keyword evidence="2" id="KW-1185">Reference proteome</keyword>
<name>A5FJ28_FLAJ1</name>
<reference evidence="1 2" key="1">
    <citation type="journal article" date="2009" name="Appl. Environ. Microbiol.">
        <title>Novel features of the polysaccharide-digesting gliding bacterium Flavobacterium johnsoniae as revealed by genome sequence analysis.</title>
        <authorList>
            <person name="McBride M.J."/>
            <person name="Xie G."/>
            <person name="Martens E.C."/>
            <person name="Lapidus A."/>
            <person name="Henrissat B."/>
            <person name="Rhodes R.G."/>
            <person name="Goltsman E."/>
            <person name="Wang W."/>
            <person name="Xu J."/>
            <person name="Hunnicutt D.W."/>
            <person name="Staroscik A.M."/>
            <person name="Hoover T.R."/>
            <person name="Cheng Y.Q."/>
            <person name="Stein J.L."/>
        </authorList>
    </citation>
    <scope>NUCLEOTIDE SEQUENCE [LARGE SCALE GENOMIC DNA]</scope>
    <source>
        <strain evidence="2">ATCC 17061 / DSM 2064 / JCM 8514 / BCRC 14874 / CCUG 350202 / NBRC 14942 / NCIMB 11054 / UW101</strain>
    </source>
</reference>